<reference evidence="1" key="1">
    <citation type="submission" date="2016-03" db="EMBL/GenBank/DDBJ databases">
        <title>Mechanisms controlling the formation of the plant cell surface in tip-growing cells are functionally conserved among land plants.</title>
        <authorList>
            <person name="Honkanen S."/>
            <person name="Jones V.A."/>
            <person name="Morieri G."/>
            <person name="Champion C."/>
            <person name="Hetherington A.J."/>
            <person name="Kelly S."/>
            <person name="Saint-Marcoux D."/>
            <person name="Proust H."/>
            <person name="Prescott H."/>
            <person name="Dolan L."/>
        </authorList>
    </citation>
    <scope>NUCLEOTIDE SEQUENCE [LARGE SCALE GENOMIC DNA]</scope>
    <source>
        <tissue evidence="1">Whole gametophyte</tissue>
    </source>
</reference>
<keyword evidence="2" id="KW-1185">Reference proteome</keyword>
<name>A0A176WBD2_MARPO</name>
<dbReference type="Proteomes" id="UP000077202">
    <property type="component" value="Unassembled WGS sequence"/>
</dbReference>
<organism evidence="1 2">
    <name type="scientific">Marchantia polymorpha subsp. ruderalis</name>
    <dbReference type="NCBI Taxonomy" id="1480154"/>
    <lineage>
        <taxon>Eukaryota</taxon>
        <taxon>Viridiplantae</taxon>
        <taxon>Streptophyta</taxon>
        <taxon>Embryophyta</taxon>
        <taxon>Marchantiophyta</taxon>
        <taxon>Marchantiopsida</taxon>
        <taxon>Marchantiidae</taxon>
        <taxon>Marchantiales</taxon>
        <taxon>Marchantiaceae</taxon>
        <taxon>Marchantia</taxon>
    </lineage>
</organism>
<accession>A0A176WBD2</accession>
<sequence>MSLVYGCTAVDFISGPQQMIDLMHRMSSSLPAVVDVTWLHSSQNGPVGLDPWGKFRWGRVIVCWLVAGANDRFVQKRPTGWEPPAAVPSREWDGVHSIVLFPSHAVKPQFL</sequence>
<evidence type="ECO:0000313" key="2">
    <source>
        <dbReference type="Proteomes" id="UP000077202"/>
    </source>
</evidence>
<gene>
    <name evidence="1" type="ORF">AXG93_3893s1220</name>
</gene>
<proteinExistence type="predicted"/>
<comment type="caution">
    <text evidence="1">The sequence shown here is derived from an EMBL/GenBank/DDBJ whole genome shotgun (WGS) entry which is preliminary data.</text>
</comment>
<protein>
    <submittedName>
        <fullName evidence="1">Uncharacterized protein</fullName>
    </submittedName>
</protein>
<evidence type="ECO:0000313" key="1">
    <source>
        <dbReference type="EMBL" id="OAE30013.1"/>
    </source>
</evidence>
<dbReference type="EMBL" id="LVLJ01001372">
    <property type="protein sequence ID" value="OAE30013.1"/>
    <property type="molecule type" value="Genomic_DNA"/>
</dbReference>
<dbReference type="AlphaFoldDB" id="A0A176WBD2"/>